<keyword evidence="1" id="KW-0614">Plasmid</keyword>
<evidence type="ECO:0000313" key="3">
    <source>
        <dbReference type="Proteomes" id="UP000252038"/>
    </source>
</evidence>
<dbReference type="EMBL" id="CP029555">
    <property type="protein sequence ID" value="AXE37128.1"/>
    <property type="molecule type" value="Genomic_DNA"/>
</dbReference>
<dbReference type="Proteomes" id="UP000252038">
    <property type="component" value="Plasmid unnamed"/>
</dbReference>
<gene>
    <name evidence="1" type="ORF">DK843_22520</name>
    <name evidence="2" type="ORF">DK843_22840</name>
</gene>
<dbReference type="Pfam" id="PF13252">
    <property type="entry name" value="Phage_capsid_3"/>
    <property type="match status" value="1"/>
</dbReference>
<evidence type="ECO:0000313" key="1">
    <source>
        <dbReference type="EMBL" id="AXE37128.1"/>
    </source>
</evidence>
<proteinExistence type="predicted"/>
<dbReference type="NCBIfam" id="TIGR04387">
    <property type="entry name" value="capsid_maj_N4"/>
    <property type="match status" value="1"/>
</dbReference>
<dbReference type="AlphaFoldDB" id="A0A344UPD0"/>
<sequence length="370" mass="40597">MGQTVVGLNDPRAVKKWSSTLAAEIGMEDYWSRFTGPNDNAVIQYKTDLESGAGDRLSFDLSLRIRGEGVAGDERVDGTAENLRLLSDEVRVDQYRKQVSAGGTMTRKRVLHDLRTVAKDRLKDWWREYMEQVRFIYLSGARGINANFIVGTDWAGHAGNNVEAPDGDHILFGGAAVSKATLTEADKMSRTLVERAAVQAEMLQEVNPDCINMQPTMVDGAPHYVMVMNPWQTHDMRQEAGAAGWMELQKAAATALGASSPIFKGGLGMIKNVVLHENRWGIRFNDYGTGRNVQAARALLLGRQAGVMAYGSANRETKFNWVEELKDAGNEPVFTGGLIYGFKKTKFGNRDLGVIAVDTAAKNPNPKQGG</sequence>
<dbReference type="KEGG" id="chrb:DK843_22520"/>
<organism evidence="1 3">
    <name type="scientific">Chromobacterium phragmitis</name>
    <dbReference type="NCBI Taxonomy" id="2202141"/>
    <lineage>
        <taxon>Bacteria</taxon>
        <taxon>Pseudomonadati</taxon>
        <taxon>Pseudomonadota</taxon>
        <taxon>Betaproteobacteria</taxon>
        <taxon>Neisseriales</taxon>
        <taxon>Chromobacteriaceae</taxon>
        <taxon>Chromobacterium</taxon>
    </lineage>
</organism>
<dbReference type="InterPro" id="IPR025267">
    <property type="entry name" value="ORF017-like"/>
</dbReference>
<dbReference type="RefSeq" id="WP_114074562.1">
    <property type="nucleotide sequence ID" value="NZ_CP029555.1"/>
</dbReference>
<geneLocation type="plasmid" evidence="1 3">
    <name>unnamed</name>
</geneLocation>
<dbReference type="KEGG" id="chrb:DK843_22840"/>
<reference evidence="1 3" key="1">
    <citation type="submission" date="2018-05" db="EMBL/GenBank/DDBJ databases">
        <title>Genome sequencing, assembly and analysis of the novel insecticidal bacterium, Chromobacterium phragmitis.</title>
        <authorList>
            <person name="Sparks M.E."/>
            <person name="Blackburn M.B."/>
            <person name="Gundersen-Rindal D.E."/>
        </authorList>
    </citation>
    <scope>NUCLEOTIDE SEQUENCE [LARGE SCALE GENOMIC DNA]</scope>
    <source>
        <strain evidence="1">IIBBL 274-1</strain>
        <plasmid evidence="1 3">unnamed</plasmid>
    </source>
</reference>
<accession>A0A344UPD0</accession>
<protein>
    <submittedName>
        <fullName evidence="1">N4-gp56 family major capsid protein</fullName>
    </submittedName>
</protein>
<dbReference type="EMBL" id="CP029555">
    <property type="protein sequence ID" value="AXE37189.1"/>
    <property type="molecule type" value="Genomic_DNA"/>
</dbReference>
<evidence type="ECO:0000313" key="2">
    <source>
        <dbReference type="EMBL" id="AXE37189.1"/>
    </source>
</evidence>
<name>A0A344UPD0_9NEIS</name>